<dbReference type="GeneTree" id="ENSGT00940000163911"/>
<feature type="domain" description="C-type lectin" evidence="1">
    <location>
        <begin position="38"/>
        <end position="138"/>
    </location>
</feature>
<reference evidence="2" key="2">
    <citation type="submission" date="2025-08" db="UniProtKB">
        <authorList>
            <consortium name="Ensembl"/>
        </authorList>
    </citation>
    <scope>IDENTIFICATION</scope>
</reference>
<evidence type="ECO:0000313" key="3">
    <source>
        <dbReference type="Proteomes" id="UP000005207"/>
    </source>
</evidence>
<sequence length="142" mass="16184">LFRIISGEEQSFQGCLLCCLSGYVVVCQFQSGQCDRQFHFVTQSKTWTEAQLYCREKYTDLATFTSKDKTMAAQQLVGSQKFWIGLFRVWKWSYTGTGKSTFTNWGPGEPGVEKCVTVSALGIWSTRDCSEEKHFICYSGDF</sequence>
<dbReference type="PANTHER" id="PTHR45784">
    <property type="entry name" value="C-TYPE LECTIN DOMAIN FAMILY 20 MEMBER A-RELATED"/>
    <property type="match status" value="1"/>
</dbReference>
<dbReference type="PANTHER" id="PTHR45784:SF3">
    <property type="entry name" value="C-TYPE LECTIN DOMAIN FAMILY 4 MEMBER K-LIKE-RELATED"/>
    <property type="match status" value="1"/>
</dbReference>
<accession>A0A669DJB9</accession>
<dbReference type="OMA" id="GIWSTRD"/>
<dbReference type="Pfam" id="PF00059">
    <property type="entry name" value="Lectin_C"/>
    <property type="match status" value="1"/>
</dbReference>
<dbReference type="AlphaFoldDB" id="A0A669DJB9"/>
<reference evidence="3" key="1">
    <citation type="submission" date="2012-01" db="EMBL/GenBank/DDBJ databases">
        <title>The Genome Sequence of Oreochromis niloticus (Nile Tilapia).</title>
        <authorList>
            <consortium name="Broad Institute Genome Assembly Team"/>
            <consortium name="Broad Institute Sequencing Platform"/>
            <person name="Di Palma F."/>
            <person name="Johnson J."/>
            <person name="Lander E.S."/>
            <person name="Lindblad-Toh K."/>
        </authorList>
    </citation>
    <scope>NUCLEOTIDE SEQUENCE [LARGE SCALE GENOMIC DNA]</scope>
</reference>
<protein>
    <recommendedName>
        <fullName evidence="1">C-type lectin domain-containing protein</fullName>
    </recommendedName>
</protein>
<dbReference type="PROSITE" id="PS50041">
    <property type="entry name" value="C_TYPE_LECTIN_2"/>
    <property type="match status" value="1"/>
</dbReference>
<evidence type="ECO:0000313" key="2">
    <source>
        <dbReference type="Ensembl" id="ENSONIP00000058985.1"/>
    </source>
</evidence>
<dbReference type="InterPro" id="IPR016187">
    <property type="entry name" value="CTDL_fold"/>
</dbReference>
<dbReference type="Proteomes" id="UP000005207">
    <property type="component" value="Linkage group LG11"/>
</dbReference>
<organism evidence="2 3">
    <name type="scientific">Oreochromis niloticus</name>
    <name type="common">Nile tilapia</name>
    <name type="synonym">Tilapia nilotica</name>
    <dbReference type="NCBI Taxonomy" id="8128"/>
    <lineage>
        <taxon>Eukaryota</taxon>
        <taxon>Metazoa</taxon>
        <taxon>Chordata</taxon>
        <taxon>Craniata</taxon>
        <taxon>Vertebrata</taxon>
        <taxon>Euteleostomi</taxon>
        <taxon>Actinopterygii</taxon>
        <taxon>Neopterygii</taxon>
        <taxon>Teleostei</taxon>
        <taxon>Neoteleostei</taxon>
        <taxon>Acanthomorphata</taxon>
        <taxon>Ovalentaria</taxon>
        <taxon>Cichlomorphae</taxon>
        <taxon>Cichliformes</taxon>
        <taxon>Cichlidae</taxon>
        <taxon>African cichlids</taxon>
        <taxon>Pseudocrenilabrinae</taxon>
        <taxon>Oreochromini</taxon>
        <taxon>Oreochromis</taxon>
    </lineage>
</organism>
<dbReference type="Ensembl" id="ENSONIT00000063033.1">
    <property type="protein sequence ID" value="ENSONIP00000058985.1"/>
    <property type="gene ID" value="ENSONIG00000038383.1"/>
</dbReference>
<dbReference type="InterPro" id="IPR016186">
    <property type="entry name" value="C-type_lectin-like/link_sf"/>
</dbReference>
<dbReference type="InterPro" id="IPR001304">
    <property type="entry name" value="C-type_lectin-like"/>
</dbReference>
<name>A0A669DJB9_ORENI</name>
<dbReference type="SMART" id="SM00034">
    <property type="entry name" value="CLECT"/>
    <property type="match status" value="1"/>
</dbReference>
<dbReference type="SUPFAM" id="SSF56436">
    <property type="entry name" value="C-type lectin-like"/>
    <property type="match status" value="1"/>
</dbReference>
<reference evidence="2" key="3">
    <citation type="submission" date="2025-09" db="UniProtKB">
        <authorList>
            <consortium name="Ensembl"/>
        </authorList>
    </citation>
    <scope>IDENTIFICATION</scope>
</reference>
<evidence type="ECO:0000259" key="1">
    <source>
        <dbReference type="PROSITE" id="PS50041"/>
    </source>
</evidence>
<keyword evidence="3" id="KW-1185">Reference proteome</keyword>
<proteinExistence type="predicted"/>
<dbReference type="Gene3D" id="3.10.100.10">
    <property type="entry name" value="Mannose-Binding Protein A, subunit A"/>
    <property type="match status" value="1"/>
</dbReference>
<dbReference type="InParanoid" id="A0A669DJB9"/>